<dbReference type="Pfam" id="PF07007">
    <property type="entry name" value="LprI"/>
    <property type="match status" value="1"/>
</dbReference>
<keyword evidence="4" id="KW-1185">Reference proteome</keyword>
<dbReference type="AlphaFoldDB" id="A0A443IAZ6"/>
<keyword evidence="1" id="KW-0732">Signal</keyword>
<feature type="domain" description="Lysozyme inhibitor LprI-like N-terminal" evidence="2">
    <location>
        <begin position="35"/>
        <end position="118"/>
    </location>
</feature>
<dbReference type="Gene3D" id="1.20.1270.180">
    <property type="match status" value="1"/>
</dbReference>
<feature type="signal peptide" evidence="1">
    <location>
        <begin position="1"/>
        <end position="18"/>
    </location>
</feature>
<dbReference type="EMBL" id="JMEE01000044">
    <property type="protein sequence ID" value="RWR01077.1"/>
    <property type="molecule type" value="Genomic_DNA"/>
</dbReference>
<dbReference type="PANTHER" id="PTHR39176:SF1">
    <property type="entry name" value="PERIPLASMIC PROTEIN"/>
    <property type="match status" value="1"/>
</dbReference>
<dbReference type="InterPro" id="IPR009739">
    <property type="entry name" value="LprI-like_N"/>
</dbReference>
<protein>
    <recommendedName>
        <fullName evidence="2">Lysozyme inhibitor LprI-like N-terminal domain-containing protein</fullName>
    </recommendedName>
</protein>
<evidence type="ECO:0000259" key="2">
    <source>
        <dbReference type="Pfam" id="PF07007"/>
    </source>
</evidence>
<sequence>MKNTLLAICLLLPFGAMAQKAPAASTQIDTALQSCLNKETTTKDMSQCYATATQAWDKEMNTQYNALIAKLDSNQQKLMRNAQRDWLKYRDSMANASTTWLSQSQGTISSVTAASQQLVVVKSQALVLKSLKDAGCVDPDGCK</sequence>
<gene>
    <name evidence="3" type="ORF">ED28_16655</name>
</gene>
<evidence type="ECO:0000256" key="1">
    <source>
        <dbReference type="SAM" id="SignalP"/>
    </source>
</evidence>
<proteinExistence type="predicted"/>
<evidence type="ECO:0000313" key="4">
    <source>
        <dbReference type="Proteomes" id="UP000288794"/>
    </source>
</evidence>
<name>A0A443IAZ6_9GAMM</name>
<dbReference type="Proteomes" id="UP000288794">
    <property type="component" value="Unassembled WGS sequence"/>
</dbReference>
<reference evidence="3 4" key="1">
    <citation type="submission" date="2014-04" db="EMBL/GenBank/DDBJ databases">
        <title>Draft genome sequence of Pantoea beijingensis strain LMG 27579, an emerging pathogen to Pleurotus eryngii with potential industrial application.</title>
        <authorList>
            <person name="Xu F."/>
            <person name="Liu Y."/>
            <person name="Wang S."/>
            <person name="Yin Y."/>
            <person name="Ma Y."/>
            <person name="Zhao S."/>
            <person name="Rong C."/>
        </authorList>
    </citation>
    <scope>NUCLEOTIDE SEQUENCE [LARGE SCALE GENOMIC DNA]</scope>
    <source>
        <strain evidence="3 4">LMG 27579</strain>
    </source>
</reference>
<evidence type="ECO:0000313" key="3">
    <source>
        <dbReference type="EMBL" id="RWR01077.1"/>
    </source>
</evidence>
<accession>A0A443IAZ6</accession>
<dbReference type="RefSeq" id="WP_128179143.1">
    <property type="nucleotide sequence ID" value="NZ_CP071409.1"/>
</dbReference>
<comment type="caution">
    <text evidence="3">The sequence shown here is derived from an EMBL/GenBank/DDBJ whole genome shotgun (WGS) entry which is preliminary data.</text>
</comment>
<dbReference type="PANTHER" id="PTHR39176">
    <property type="entry name" value="PERIPLASMIC PROTEIN-RELATED"/>
    <property type="match status" value="1"/>
</dbReference>
<feature type="chain" id="PRO_5019144926" description="Lysozyme inhibitor LprI-like N-terminal domain-containing protein" evidence="1">
    <location>
        <begin position="19"/>
        <end position="143"/>
    </location>
</feature>
<organism evidence="3 4">
    <name type="scientific">[Pantoea] beijingensis</name>
    <dbReference type="NCBI Taxonomy" id="1324864"/>
    <lineage>
        <taxon>Bacteria</taxon>
        <taxon>Pseudomonadati</taxon>
        <taxon>Pseudomonadota</taxon>
        <taxon>Gammaproteobacteria</taxon>
        <taxon>Enterobacterales</taxon>
        <taxon>Erwiniaceae</taxon>
        <taxon>Erwinia</taxon>
    </lineage>
</organism>